<dbReference type="PROSITE" id="PS51257">
    <property type="entry name" value="PROKAR_LIPOPROTEIN"/>
    <property type="match status" value="1"/>
</dbReference>
<reference evidence="2" key="1">
    <citation type="submission" date="2012-07" db="EMBL/GenBank/DDBJ databases">
        <title>Genome of the Chinese tree shrew, a rising model animal genetically related to primates.</title>
        <authorList>
            <person name="Zhang G."/>
            <person name="Fan Y."/>
            <person name="Yao Y."/>
            <person name="Huang Z."/>
        </authorList>
    </citation>
    <scope>NUCLEOTIDE SEQUENCE [LARGE SCALE GENOMIC DNA]</scope>
</reference>
<reference evidence="2" key="2">
    <citation type="journal article" date="2013" name="Nat. Commun.">
        <title>Genome of the Chinese tree shrew.</title>
        <authorList>
            <person name="Fan Y."/>
            <person name="Huang Z.Y."/>
            <person name="Cao C.C."/>
            <person name="Chen C.S."/>
            <person name="Chen Y.X."/>
            <person name="Fan D.D."/>
            <person name="He J."/>
            <person name="Hou H.L."/>
            <person name="Hu L."/>
            <person name="Hu X.T."/>
            <person name="Jiang X.T."/>
            <person name="Lai R."/>
            <person name="Lang Y.S."/>
            <person name="Liang B."/>
            <person name="Liao S.G."/>
            <person name="Mu D."/>
            <person name="Ma Y.Y."/>
            <person name="Niu Y.Y."/>
            <person name="Sun X.Q."/>
            <person name="Xia J.Q."/>
            <person name="Xiao J."/>
            <person name="Xiong Z.Q."/>
            <person name="Xu L."/>
            <person name="Yang L."/>
            <person name="Zhang Y."/>
            <person name="Zhao W."/>
            <person name="Zhao X.D."/>
            <person name="Zheng Y.T."/>
            <person name="Zhou J.M."/>
            <person name="Zhu Y.B."/>
            <person name="Zhang G.J."/>
            <person name="Wang J."/>
            <person name="Yao Y.G."/>
        </authorList>
    </citation>
    <scope>NUCLEOTIDE SEQUENCE [LARGE SCALE GENOMIC DNA]</scope>
</reference>
<name>L9KVZ9_TUPCH</name>
<dbReference type="AlphaFoldDB" id="L9KVZ9"/>
<gene>
    <name evidence="1" type="ORF">TREES_T100013932</name>
</gene>
<sequence length="131" mass="13276">MKGIPGPSSHSSFSCWQGAFGQSSPRLLQQAAGRATFCVTTPASDGEPTPGGPGPGLRVLLTCWSSDLEGVLLCSEGLVSSQGQLCPVLISLCPPRAPTDQASVPSVGSCTSSEGSKRLAGTTIVEDEVSV</sequence>
<dbReference type="InParanoid" id="L9KVZ9"/>
<dbReference type="Proteomes" id="UP000011518">
    <property type="component" value="Unassembled WGS sequence"/>
</dbReference>
<keyword evidence="2" id="KW-1185">Reference proteome</keyword>
<dbReference type="EMBL" id="KB320643">
    <property type="protein sequence ID" value="ELW66654.1"/>
    <property type="molecule type" value="Genomic_DNA"/>
</dbReference>
<protein>
    <submittedName>
        <fullName evidence="1">Uncharacterized protein</fullName>
    </submittedName>
</protein>
<proteinExistence type="predicted"/>
<evidence type="ECO:0000313" key="1">
    <source>
        <dbReference type="EMBL" id="ELW66654.1"/>
    </source>
</evidence>
<organism evidence="1 2">
    <name type="scientific">Tupaia chinensis</name>
    <name type="common">Chinese tree shrew</name>
    <name type="synonym">Tupaia belangeri chinensis</name>
    <dbReference type="NCBI Taxonomy" id="246437"/>
    <lineage>
        <taxon>Eukaryota</taxon>
        <taxon>Metazoa</taxon>
        <taxon>Chordata</taxon>
        <taxon>Craniata</taxon>
        <taxon>Vertebrata</taxon>
        <taxon>Euteleostomi</taxon>
        <taxon>Mammalia</taxon>
        <taxon>Eutheria</taxon>
        <taxon>Euarchontoglires</taxon>
        <taxon>Scandentia</taxon>
        <taxon>Tupaiidae</taxon>
        <taxon>Tupaia</taxon>
    </lineage>
</organism>
<evidence type="ECO:0000313" key="2">
    <source>
        <dbReference type="Proteomes" id="UP000011518"/>
    </source>
</evidence>
<accession>L9KVZ9</accession>